<dbReference type="Proteomes" id="UP000007431">
    <property type="component" value="Unassembled WGS sequence"/>
</dbReference>
<sequence length="222" mass="24820">MSKRDSDGRPILTRFNWSWWDSEIQPWLSSKGLWRYAKGAVTKPKPKDASAVTDAEYRTLEEYEQRLEKAAGELWLAMEEPLRPQPAFNIQEAGTRFAALCDFFDVNLGDDAEATTALTDLLSRVDEAMTRVQSLRPSTGYDIDKMDLELKAMVTMRALAASPNPQHANMYTSLLLDKALTYETVKDMIAREFASHRMTADSTPSQPTAPGTRPSAPLAGPM</sequence>
<proteinExistence type="predicted"/>
<organism evidence="4">
    <name type="scientific">Schizophyllum commune (strain H4-8 / FGSC 9210)</name>
    <name type="common">Split gill fungus</name>
    <dbReference type="NCBI Taxonomy" id="578458"/>
    <lineage>
        <taxon>Eukaryota</taxon>
        <taxon>Fungi</taxon>
        <taxon>Dikarya</taxon>
        <taxon>Basidiomycota</taxon>
        <taxon>Agaricomycotina</taxon>
        <taxon>Agaricomycetes</taxon>
        <taxon>Agaricomycetidae</taxon>
        <taxon>Agaricales</taxon>
        <taxon>Schizophyllaceae</taxon>
        <taxon>Schizophyllum</taxon>
    </lineage>
</organism>
<feature type="coiled-coil region" evidence="1">
    <location>
        <begin position="53"/>
        <end position="80"/>
    </location>
</feature>
<keyword evidence="1" id="KW-0175">Coiled coil</keyword>
<feature type="region of interest" description="Disordered" evidence="2">
    <location>
        <begin position="197"/>
        <end position="222"/>
    </location>
</feature>
<evidence type="ECO:0000256" key="1">
    <source>
        <dbReference type="SAM" id="Coils"/>
    </source>
</evidence>
<keyword evidence="4" id="KW-1185">Reference proteome</keyword>
<dbReference type="EMBL" id="GL377319">
    <property type="protein sequence ID" value="EFI91217.1"/>
    <property type="molecule type" value="Genomic_DNA"/>
</dbReference>
<accession>D8QM45</accession>
<dbReference type="HOGENOM" id="CLU_052380_0_0_1"/>
<gene>
    <name evidence="3" type="ORF">SCHCODRAFT_238877</name>
</gene>
<evidence type="ECO:0000313" key="4">
    <source>
        <dbReference type="Proteomes" id="UP000007431"/>
    </source>
</evidence>
<name>D8QM45_SCHCM</name>
<dbReference type="VEuPathDB" id="FungiDB:SCHCODRAFT_02712269"/>
<evidence type="ECO:0000313" key="3">
    <source>
        <dbReference type="EMBL" id="EFI91217.1"/>
    </source>
</evidence>
<protein>
    <submittedName>
        <fullName evidence="3">Uncharacterized protein</fullName>
    </submittedName>
</protein>
<dbReference type="OMA" id="WTIDNTH"/>
<dbReference type="AlphaFoldDB" id="D8QM45"/>
<dbReference type="InParanoid" id="D8QM45"/>
<dbReference type="eggNOG" id="ENOG502RZ5B">
    <property type="taxonomic scope" value="Eukaryota"/>
</dbReference>
<evidence type="ECO:0000256" key="2">
    <source>
        <dbReference type="SAM" id="MobiDB-lite"/>
    </source>
</evidence>
<reference evidence="3 4" key="1">
    <citation type="journal article" date="2010" name="Nat. Biotechnol.">
        <title>Genome sequence of the model mushroom Schizophyllum commune.</title>
        <authorList>
            <person name="Ohm R.A."/>
            <person name="de Jong J.F."/>
            <person name="Lugones L.G."/>
            <person name="Aerts A."/>
            <person name="Kothe E."/>
            <person name="Stajich J.E."/>
            <person name="de Vries R.P."/>
            <person name="Record E."/>
            <person name="Levasseur A."/>
            <person name="Baker S.E."/>
            <person name="Bartholomew K.A."/>
            <person name="Coutinho P.M."/>
            <person name="Erdmann S."/>
            <person name="Fowler T.J."/>
            <person name="Gathman A.C."/>
            <person name="Lombard V."/>
            <person name="Henrissat B."/>
            <person name="Knabe N."/>
            <person name="Kuees U."/>
            <person name="Lilly W.W."/>
            <person name="Lindquist E."/>
            <person name="Lucas S."/>
            <person name="Magnuson J.K."/>
            <person name="Piumi F."/>
            <person name="Raudaskoski M."/>
            <person name="Salamov A."/>
            <person name="Schmutz J."/>
            <person name="Schwarze F.W.M.R."/>
            <person name="vanKuyk P.A."/>
            <person name="Horton J.S."/>
            <person name="Grigoriev I.V."/>
            <person name="Woesten H.A.B."/>
        </authorList>
    </citation>
    <scope>NUCLEOTIDE SEQUENCE [LARGE SCALE GENOMIC DNA]</scope>
    <source>
        <strain evidence="4">H4-8 / FGSC 9210</strain>
    </source>
</reference>
<feature type="compositionally biased region" description="Polar residues" evidence="2">
    <location>
        <begin position="200"/>
        <end position="209"/>
    </location>
</feature>